<dbReference type="SUPFAM" id="SSF161098">
    <property type="entry name" value="MetI-like"/>
    <property type="match status" value="1"/>
</dbReference>
<reference evidence="9 10" key="1">
    <citation type="submission" date="2021-04" db="EMBL/GenBank/DDBJ databases">
        <title>Draft genome sequence of Paenibacillus cisolokensis, LC2-13A.</title>
        <authorList>
            <person name="Uke A."/>
            <person name="Chhe C."/>
            <person name="Baramee S."/>
            <person name="Kosugi A."/>
        </authorList>
    </citation>
    <scope>NUCLEOTIDE SEQUENCE [LARGE SCALE GENOMIC DNA]</scope>
    <source>
        <strain evidence="9 10">LC2-13A</strain>
    </source>
</reference>
<dbReference type="Proteomes" id="UP000680304">
    <property type="component" value="Unassembled WGS sequence"/>
</dbReference>
<feature type="transmembrane region" description="Helical" evidence="7">
    <location>
        <begin position="138"/>
        <end position="160"/>
    </location>
</feature>
<evidence type="ECO:0000259" key="8">
    <source>
        <dbReference type="PROSITE" id="PS50928"/>
    </source>
</evidence>
<gene>
    <name evidence="9" type="ORF">PACILC2_04770</name>
</gene>
<evidence type="ECO:0000256" key="3">
    <source>
        <dbReference type="ARBA" id="ARBA00022475"/>
    </source>
</evidence>
<evidence type="ECO:0000256" key="4">
    <source>
        <dbReference type="ARBA" id="ARBA00022692"/>
    </source>
</evidence>
<accession>A0ABQ4N161</accession>
<keyword evidence="2 7" id="KW-0813">Transport</keyword>
<organism evidence="9 10">
    <name type="scientific">Paenibacillus cisolokensis</name>
    <dbReference type="NCBI Taxonomy" id="1658519"/>
    <lineage>
        <taxon>Bacteria</taxon>
        <taxon>Bacillati</taxon>
        <taxon>Bacillota</taxon>
        <taxon>Bacilli</taxon>
        <taxon>Bacillales</taxon>
        <taxon>Paenibacillaceae</taxon>
        <taxon>Paenibacillus</taxon>
    </lineage>
</organism>
<keyword evidence="3" id="KW-1003">Cell membrane</keyword>
<feature type="transmembrane region" description="Helical" evidence="7">
    <location>
        <begin position="12"/>
        <end position="32"/>
    </location>
</feature>
<protein>
    <submittedName>
        <fullName evidence="9">Sugar ABC transporter permease</fullName>
    </submittedName>
</protein>
<evidence type="ECO:0000256" key="5">
    <source>
        <dbReference type="ARBA" id="ARBA00022989"/>
    </source>
</evidence>
<evidence type="ECO:0000313" key="9">
    <source>
        <dbReference type="EMBL" id="GIQ61909.1"/>
    </source>
</evidence>
<feature type="transmembrane region" description="Helical" evidence="7">
    <location>
        <begin position="69"/>
        <end position="93"/>
    </location>
</feature>
<dbReference type="PANTHER" id="PTHR43744">
    <property type="entry name" value="ABC TRANSPORTER PERMEASE PROTEIN MG189-RELATED-RELATED"/>
    <property type="match status" value="1"/>
</dbReference>
<dbReference type="Gene3D" id="1.10.3720.10">
    <property type="entry name" value="MetI-like"/>
    <property type="match status" value="1"/>
</dbReference>
<comment type="subcellular location">
    <subcellularLocation>
        <location evidence="1 7">Cell membrane</location>
        <topology evidence="1 7">Multi-pass membrane protein</topology>
    </subcellularLocation>
</comment>
<dbReference type="EMBL" id="BOVJ01000014">
    <property type="protein sequence ID" value="GIQ61909.1"/>
    <property type="molecule type" value="Genomic_DNA"/>
</dbReference>
<proteinExistence type="inferred from homology"/>
<keyword evidence="4 7" id="KW-0812">Transmembrane</keyword>
<feature type="domain" description="ABC transmembrane type-1" evidence="8">
    <location>
        <begin position="70"/>
        <end position="260"/>
    </location>
</feature>
<keyword evidence="10" id="KW-1185">Reference proteome</keyword>
<dbReference type="Pfam" id="PF00528">
    <property type="entry name" value="BPD_transp_1"/>
    <property type="match status" value="1"/>
</dbReference>
<feature type="transmembrane region" description="Helical" evidence="7">
    <location>
        <begin position="105"/>
        <end position="126"/>
    </location>
</feature>
<evidence type="ECO:0000256" key="2">
    <source>
        <dbReference type="ARBA" id="ARBA00022448"/>
    </source>
</evidence>
<evidence type="ECO:0000256" key="7">
    <source>
        <dbReference type="RuleBase" id="RU363032"/>
    </source>
</evidence>
<dbReference type="CDD" id="cd06261">
    <property type="entry name" value="TM_PBP2"/>
    <property type="match status" value="1"/>
</dbReference>
<sequence>MKWSRPVAKLPVYAVIAFFFCVTILPILWIVVGSFKSSAELMSSPFSLPERWHWANYEKAYVTGQLGQLFVNSVFVSLLSVAVCLWFATMAAYAVSRGGKWASAVYVVMTAGIFLPINSLMVPYYLIASHFELLNTRWALITTYTAMGLPLTLLLVYGFVRSVPKEIMESAHMDGAGFYYTYGRILIPLIRPGMATAAIFQFLLCWNEFLYALLLTSDQKVRTLQVGISMFKSQFNADFAAMFAAIVVSVIPIIIIFLLLQKQVIQGLTSGALKG</sequence>
<dbReference type="PANTHER" id="PTHR43744:SF12">
    <property type="entry name" value="ABC TRANSPORTER PERMEASE PROTEIN MG189-RELATED"/>
    <property type="match status" value="1"/>
</dbReference>
<name>A0ABQ4N161_9BACL</name>
<keyword evidence="5 7" id="KW-1133">Transmembrane helix</keyword>
<feature type="transmembrane region" description="Helical" evidence="7">
    <location>
        <begin position="239"/>
        <end position="260"/>
    </location>
</feature>
<comment type="similarity">
    <text evidence="7">Belongs to the binding-protein-dependent transport system permease family.</text>
</comment>
<dbReference type="RefSeq" id="WP_062490991.1">
    <property type="nucleotide sequence ID" value="NZ_BOVJ01000014.1"/>
</dbReference>
<keyword evidence="6 7" id="KW-0472">Membrane</keyword>
<comment type="caution">
    <text evidence="9">The sequence shown here is derived from an EMBL/GenBank/DDBJ whole genome shotgun (WGS) entry which is preliminary data.</text>
</comment>
<dbReference type="InterPro" id="IPR035906">
    <property type="entry name" value="MetI-like_sf"/>
</dbReference>
<dbReference type="PROSITE" id="PS50928">
    <property type="entry name" value="ABC_TM1"/>
    <property type="match status" value="1"/>
</dbReference>
<dbReference type="InterPro" id="IPR000515">
    <property type="entry name" value="MetI-like"/>
</dbReference>
<evidence type="ECO:0000256" key="6">
    <source>
        <dbReference type="ARBA" id="ARBA00023136"/>
    </source>
</evidence>
<evidence type="ECO:0000256" key="1">
    <source>
        <dbReference type="ARBA" id="ARBA00004651"/>
    </source>
</evidence>
<evidence type="ECO:0000313" key="10">
    <source>
        <dbReference type="Proteomes" id="UP000680304"/>
    </source>
</evidence>